<dbReference type="Gene3D" id="3.40.50.2000">
    <property type="entry name" value="Glycogen Phosphorylase B"/>
    <property type="match status" value="2"/>
</dbReference>
<keyword evidence="4" id="KW-1185">Reference proteome</keyword>
<evidence type="ECO:0000259" key="2">
    <source>
        <dbReference type="Pfam" id="PF13439"/>
    </source>
</evidence>
<dbReference type="Proteomes" id="UP001320154">
    <property type="component" value="Unassembled WGS sequence"/>
</dbReference>
<dbReference type="Pfam" id="PF13439">
    <property type="entry name" value="Glyco_transf_4"/>
    <property type="match status" value="1"/>
</dbReference>
<dbReference type="EMBL" id="JABFTQ010000001">
    <property type="protein sequence ID" value="MCE8045287.1"/>
    <property type="molecule type" value="Genomic_DNA"/>
</dbReference>
<feature type="domain" description="Glycosyl transferase family 1" evidence="1">
    <location>
        <begin position="197"/>
        <end position="332"/>
    </location>
</feature>
<feature type="domain" description="Glycosyltransferase subfamily 4-like N-terminal" evidence="2">
    <location>
        <begin position="15"/>
        <end position="186"/>
    </location>
</feature>
<dbReference type="RefSeq" id="WP_234249742.1">
    <property type="nucleotide sequence ID" value="NZ_JABFTQ010000001.1"/>
</dbReference>
<dbReference type="Pfam" id="PF00534">
    <property type="entry name" value="Glycos_transf_1"/>
    <property type="match status" value="1"/>
</dbReference>
<protein>
    <submittedName>
        <fullName evidence="3">Glycosyltransferase family 4 protein</fullName>
    </submittedName>
</protein>
<accession>A0ABS9AZA0</accession>
<evidence type="ECO:0000313" key="4">
    <source>
        <dbReference type="Proteomes" id="UP001320154"/>
    </source>
</evidence>
<dbReference type="PANTHER" id="PTHR45947">
    <property type="entry name" value="SULFOQUINOVOSYL TRANSFERASE SQD2"/>
    <property type="match status" value="1"/>
</dbReference>
<dbReference type="InterPro" id="IPR001296">
    <property type="entry name" value="Glyco_trans_1"/>
</dbReference>
<organism evidence="3 4">
    <name type="scientific">Billgrantia desiderata</name>
    <dbReference type="NCBI Taxonomy" id="52021"/>
    <lineage>
        <taxon>Bacteria</taxon>
        <taxon>Pseudomonadati</taxon>
        <taxon>Pseudomonadota</taxon>
        <taxon>Gammaproteobacteria</taxon>
        <taxon>Oceanospirillales</taxon>
        <taxon>Halomonadaceae</taxon>
        <taxon>Billgrantia</taxon>
    </lineage>
</organism>
<reference evidence="3 4" key="1">
    <citation type="journal article" date="2021" name="Front. Microbiol.">
        <title>Aerobic Denitrification and Heterotrophic Sulfur Oxidation in the Genus Halomonas Revealed by Six Novel Species Characterizations and Genome-Based Analysis.</title>
        <authorList>
            <person name="Wang L."/>
            <person name="Shao Z."/>
        </authorList>
    </citation>
    <scope>NUCLEOTIDE SEQUENCE [LARGE SCALE GENOMIC DNA]</scope>
    <source>
        <strain evidence="3 4">MCCC 1A05748</strain>
    </source>
</reference>
<dbReference type="PANTHER" id="PTHR45947:SF3">
    <property type="entry name" value="SULFOQUINOVOSYL TRANSFERASE SQD2"/>
    <property type="match status" value="1"/>
</dbReference>
<gene>
    <name evidence="3" type="ORF">HOP60_00915</name>
</gene>
<proteinExistence type="predicted"/>
<evidence type="ECO:0000259" key="1">
    <source>
        <dbReference type="Pfam" id="PF00534"/>
    </source>
</evidence>
<dbReference type="SUPFAM" id="SSF53756">
    <property type="entry name" value="UDP-Glycosyltransferase/glycogen phosphorylase"/>
    <property type="match status" value="1"/>
</dbReference>
<evidence type="ECO:0000313" key="3">
    <source>
        <dbReference type="EMBL" id="MCE8045287.1"/>
    </source>
</evidence>
<dbReference type="InterPro" id="IPR050194">
    <property type="entry name" value="Glycosyltransferase_grp1"/>
</dbReference>
<dbReference type="CDD" id="cd03804">
    <property type="entry name" value="GT4_WbaZ-like"/>
    <property type="match status" value="1"/>
</dbReference>
<sequence>MKVALVHDWLITYAGAERVVEQILALYPSADIFSVVDFLSDDQRGFVRGKSAQTTFIQKLPFAQKKYRGYLPLMPLAVEQLDVSDYDLVISSSHAVAKGVITGPNQLHICYCHSPIRYAWDLQHQYLREAGLTKGPKSWLARWFLHKMRLWDLRTTNGVDHFVANSDYISRRIKKVYGRSATTIYPNVAVEDFSVVEAKENFYVTASRLVPYKKVDLIVRAFATMPDKQLVVIGDGPQMGKVRAAATPNIQVLGYQPFDVLKDHMARAKAFVFAAEEDFGIIPVEAQACGTPVIAYGKGGARETVVSGETGVFFDEQTEASLQAAIGRFEADFVIDPWKIRQHAERFSTAVFQERFKSFVESRCQDFFGVLE</sequence>
<comment type="caution">
    <text evidence="3">The sequence shown here is derived from an EMBL/GenBank/DDBJ whole genome shotgun (WGS) entry which is preliminary data.</text>
</comment>
<dbReference type="InterPro" id="IPR028098">
    <property type="entry name" value="Glyco_trans_4-like_N"/>
</dbReference>
<name>A0ABS9AZA0_9GAMM</name>